<dbReference type="Pfam" id="PF04151">
    <property type="entry name" value="PPC"/>
    <property type="match status" value="1"/>
</dbReference>
<dbReference type="AlphaFoldDB" id="A0A7C3ZNT1"/>
<organism evidence="2">
    <name type="scientific">Planktothricoides sp. SpSt-374</name>
    <dbReference type="NCBI Taxonomy" id="2282167"/>
    <lineage>
        <taxon>Bacteria</taxon>
        <taxon>Bacillati</taxon>
        <taxon>Cyanobacteriota</taxon>
        <taxon>Cyanophyceae</taxon>
        <taxon>Oscillatoriophycideae</taxon>
        <taxon>Oscillatoriales</taxon>
        <taxon>Oscillatoriaceae</taxon>
        <taxon>Planktothricoides</taxon>
    </lineage>
</organism>
<feature type="domain" description="Peptidase C-terminal archaeal/bacterial" evidence="1">
    <location>
        <begin position="209"/>
        <end position="279"/>
    </location>
</feature>
<evidence type="ECO:0000313" key="2">
    <source>
        <dbReference type="EMBL" id="HGG02364.1"/>
    </source>
</evidence>
<dbReference type="Gene3D" id="2.60.120.380">
    <property type="match status" value="1"/>
</dbReference>
<sequence>MLDVSDLFDNSFYLANNPDVANGVARGDFSSGLQHFELFGQFERRDPSAFFDASFYQAQYPDIADAVSQGLVVSEFQHFLSAGQLEGRDPVAEFDTAYYLQQNPDVAAIVPDQFTAYEHFLEAGQEEGRNPIATFNSNFYLQQYPDVADGVNSGVLSSAFAHFVQFGLTEGRLRMLPMDKDNFSTALELGTLSGDRTLSDSVGAADPADIYRFTLGAASNINLRLDGLAADADLEVMRDLNGNGIAENQDLVAASVELATATDSLGVSLGAGTYYIRVSHVPFIPQIPLAGQTFAPIPNADTNYNLNISVA</sequence>
<evidence type="ECO:0000259" key="1">
    <source>
        <dbReference type="Pfam" id="PF04151"/>
    </source>
</evidence>
<reference evidence="2" key="1">
    <citation type="journal article" date="2020" name="mSystems">
        <title>Genome- and Community-Level Interaction Insights into Carbon Utilization and Element Cycling Functions of Hydrothermarchaeota in Hydrothermal Sediment.</title>
        <authorList>
            <person name="Zhou Z."/>
            <person name="Liu Y."/>
            <person name="Xu W."/>
            <person name="Pan J."/>
            <person name="Luo Z.H."/>
            <person name="Li M."/>
        </authorList>
    </citation>
    <scope>NUCLEOTIDE SEQUENCE [LARGE SCALE GENOMIC DNA]</scope>
    <source>
        <strain evidence="2">SpSt-374</strain>
    </source>
</reference>
<protein>
    <submittedName>
        <fullName evidence="2">Calcium-binding protein</fullName>
    </submittedName>
</protein>
<proteinExistence type="predicted"/>
<dbReference type="InterPro" id="IPR007280">
    <property type="entry name" value="Peptidase_C_arc/bac"/>
</dbReference>
<dbReference type="SUPFAM" id="SSF89260">
    <property type="entry name" value="Collagen-binding domain"/>
    <property type="match status" value="1"/>
</dbReference>
<dbReference type="EMBL" id="DSPX01000179">
    <property type="protein sequence ID" value="HGG02364.1"/>
    <property type="molecule type" value="Genomic_DNA"/>
</dbReference>
<comment type="caution">
    <text evidence="2">The sequence shown here is derived from an EMBL/GenBank/DDBJ whole genome shotgun (WGS) entry which is preliminary data.</text>
</comment>
<name>A0A7C3ZNT1_9CYAN</name>
<gene>
    <name evidence="2" type="ORF">ENR15_17405</name>
</gene>
<accession>A0A7C3ZNT1</accession>